<dbReference type="Pfam" id="PF03313">
    <property type="entry name" value="SDH_alpha"/>
    <property type="match status" value="1"/>
</dbReference>
<dbReference type="InterPro" id="IPR021144">
    <property type="entry name" value="UPF0597"/>
</dbReference>
<name>A0ABN1JN68_9CLOT</name>
<dbReference type="InterPro" id="IPR005130">
    <property type="entry name" value="Ser_deHydtase-like_asu"/>
</dbReference>
<dbReference type="PANTHER" id="PTHR30501">
    <property type="entry name" value="UPF0597 PROTEIN YHAM"/>
    <property type="match status" value="1"/>
</dbReference>
<dbReference type="PANTHER" id="PTHR30501:SF2">
    <property type="entry name" value="UPF0597 PROTEIN YHAM"/>
    <property type="match status" value="1"/>
</dbReference>
<dbReference type="RefSeq" id="WP_343762158.1">
    <property type="nucleotide sequence ID" value="NZ_BAAACG010000010.1"/>
</dbReference>
<dbReference type="EMBL" id="BAAACG010000010">
    <property type="protein sequence ID" value="GAA0743120.1"/>
    <property type="molecule type" value="Genomic_DNA"/>
</dbReference>
<reference evidence="4" key="1">
    <citation type="journal article" date="2019" name="Int. J. Syst. Evol. Microbiol.">
        <title>The Global Catalogue of Microorganisms (GCM) 10K type strain sequencing project: providing services to taxonomists for standard genome sequencing and annotation.</title>
        <authorList>
            <consortium name="The Broad Institute Genomics Platform"/>
            <consortium name="The Broad Institute Genome Sequencing Center for Infectious Disease"/>
            <person name="Wu L."/>
            <person name="Ma J."/>
        </authorList>
    </citation>
    <scope>NUCLEOTIDE SEQUENCE [LARGE SCALE GENOMIC DNA]</scope>
    <source>
        <strain evidence="4">JCM 1407</strain>
    </source>
</reference>
<feature type="domain" description="Serine dehydratase-like alpha subunit" evidence="2">
    <location>
        <begin position="85"/>
        <end position="421"/>
    </location>
</feature>
<comment type="caution">
    <text evidence="3">The sequence shown here is derived from an EMBL/GenBank/DDBJ whole genome shotgun (WGS) entry which is preliminary data.</text>
</comment>
<dbReference type="Proteomes" id="UP001501510">
    <property type="component" value="Unassembled WGS sequence"/>
</dbReference>
<accession>A0ABN1JN68</accession>
<evidence type="ECO:0000256" key="1">
    <source>
        <dbReference type="HAMAP-Rule" id="MF_01845"/>
    </source>
</evidence>
<organism evidence="3 4">
    <name type="scientific">Clostridium oceanicum</name>
    <dbReference type="NCBI Taxonomy" id="1543"/>
    <lineage>
        <taxon>Bacteria</taxon>
        <taxon>Bacillati</taxon>
        <taxon>Bacillota</taxon>
        <taxon>Clostridia</taxon>
        <taxon>Eubacteriales</taxon>
        <taxon>Clostridiaceae</taxon>
        <taxon>Clostridium</taxon>
    </lineage>
</organism>
<evidence type="ECO:0000259" key="2">
    <source>
        <dbReference type="Pfam" id="PF03313"/>
    </source>
</evidence>
<evidence type="ECO:0000313" key="3">
    <source>
        <dbReference type="EMBL" id="GAA0743120.1"/>
    </source>
</evidence>
<proteinExistence type="inferred from homology"/>
<gene>
    <name evidence="3" type="ORF">GCM10008906_26510</name>
</gene>
<dbReference type="HAMAP" id="MF_01845">
    <property type="entry name" value="UPF0597"/>
    <property type="match status" value="1"/>
</dbReference>
<sequence length="427" mass="45537">MRKNVIIDILKREMAPGLGVTEPAALSLASSKAYETIGGNIISIKVITDRGLFKNGFSCSIPGTLEKGNKMSILLGITGGNSNLGLKVLNDITKEDIDKAKKLSKEDIVKFSIKEHSEGLYIECIVNTDKGYSKVIIEGSHDNIVLIEKNNKTIFRKERKETKDKECSKLGSITTMTVKDMLEFVESVDLKDIDFLLKGADMNKKLAFEGFKGKGIGLGKLLIDNAKSNGTLENPEVYGEILTASAVDARVGGVKLPAMTITGSGNHGIISTMPILAVYEKEKLSKEKLAKSIALSYLVNMYIKEYSGKLSAFCGCAVAAGTGASAGITYILGGNLKQIEDSIKNMLSNITGIICTGGNEACSLKANSGVKSAFLSSKMALSNIAVPSSCGIASDSVENMMANVGKIAYPGMVETDKEILNIMVNNS</sequence>
<evidence type="ECO:0000313" key="4">
    <source>
        <dbReference type="Proteomes" id="UP001501510"/>
    </source>
</evidence>
<comment type="similarity">
    <text evidence="1">Belongs to the UPF0597 family.</text>
</comment>
<protein>
    <recommendedName>
        <fullName evidence="1">UPF0597 protein GCM10008906_26510</fullName>
    </recommendedName>
</protein>
<dbReference type="PIRSF" id="PIRSF006054">
    <property type="entry name" value="UCP006054"/>
    <property type="match status" value="1"/>
</dbReference>
<keyword evidence="4" id="KW-1185">Reference proteome</keyword>